<dbReference type="EMBL" id="MORL01000049">
    <property type="protein sequence ID" value="OIN55633.1"/>
    <property type="molecule type" value="Genomic_DNA"/>
</dbReference>
<evidence type="ECO:0000313" key="1">
    <source>
        <dbReference type="EMBL" id="OIN55633.1"/>
    </source>
</evidence>
<organism evidence="1 2">
    <name type="scientific">Arsenicibacter rosenii</name>
    <dbReference type="NCBI Taxonomy" id="1750698"/>
    <lineage>
        <taxon>Bacteria</taxon>
        <taxon>Pseudomonadati</taxon>
        <taxon>Bacteroidota</taxon>
        <taxon>Cytophagia</taxon>
        <taxon>Cytophagales</taxon>
        <taxon>Spirosomataceae</taxon>
        <taxon>Arsenicibacter</taxon>
    </lineage>
</organism>
<gene>
    <name evidence="1" type="ORF">BLX24_29045</name>
</gene>
<dbReference type="Proteomes" id="UP000181790">
    <property type="component" value="Unassembled WGS sequence"/>
</dbReference>
<keyword evidence="2" id="KW-1185">Reference proteome</keyword>
<sequence length="247" mass="29006">MSKINKLLHPILFSDPMIKAVHSGRKTQTRRIIKFQPPDDTDTTVYKFATNVTGPSSKNFNKHHWLGFDRNDEIKVNDPNQPYFRCPYGNVGDILWVRETFSRIPKTAYWHDLSIPHTESTDDYSWYIYRAGWNRSKSGICWKPSIHMPYEACRIWLEITNIRVERLQDISEQDAWAEGCKRGEPADNGGYFPADEPDPRGRGELGWDCARDWYADLWELIHGENSWDANPWVWVIEFKITEKPEVK</sequence>
<dbReference type="RefSeq" id="WP_071506738.1">
    <property type="nucleotide sequence ID" value="NZ_MORL01000049.1"/>
</dbReference>
<reference evidence="1 2" key="1">
    <citation type="submission" date="2016-10" db="EMBL/GenBank/DDBJ databases">
        <title>Arsenicibacter rosenii gen. nov., sp. nov., an efficient arsenic-methylating bacterium isolated from an arsenic-contaminated paddy soil.</title>
        <authorList>
            <person name="Huang K."/>
        </authorList>
    </citation>
    <scope>NUCLEOTIDE SEQUENCE [LARGE SCALE GENOMIC DNA]</scope>
    <source>
        <strain evidence="1 2">SM-1</strain>
    </source>
</reference>
<dbReference type="OrthoDB" id="72471at2"/>
<evidence type="ECO:0000313" key="2">
    <source>
        <dbReference type="Proteomes" id="UP000181790"/>
    </source>
</evidence>
<name>A0A1S2VA88_9BACT</name>
<evidence type="ECO:0008006" key="3">
    <source>
        <dbReference type="Google" id="ProtNLM"/>
    </source>
</evidence>
<proteinExistence type="predicted"/>
<comment type="caution">
    <text evidence="1">The sequence shown here is derived from an EMBL/GenBank/DDBJ whole genome shotgun (WGS) entry which is preliminary data.</text>
</comment>
<dbReference type="AlphaFoldDB" id="A0A1S2VA88"/>
<protein>
    <recommendedName>
        <fullName evidence="3">Morphogenetic protein</fullName>
    </recommendedName>
</protein>
<accession>A0A1S2VA88</accession>